<evidence type="ECO:0000256" key="7">
    <source>
        <dbReference type="ARBA" id="ARBA00022801"/>
    </source>
</evidence>
<dbReference type="CDD" id="cd02620">
    <property type="entry name" value="Peptidase_C1A_CathepsinB"/>
    <property type="match status" value="1"/>
</dbReference>
<dbReference type="FunFam" id="3.90.70.10:FF:000031">
    <property type="entry name" value="Cathepsin B"/>
    <property type="match status" value="1"/>
</dbReference>
<evidence type="ECO:0000256" key="2">
    <source>
        <dbReference type="ARBA" id="ARBA00008455"/>
    </source>
</evidence>
<keyword evidence="14" id="KW-1185">Reference proteome</keyword>
<accession>A0A3B3RR62</accession>
<dbReference type="InterPro" id="IPR000668">
    <property type="entry name" value="Peptidase_C1A_C"/>
</dbReference>
<keyword evidence="8" id="KW-0788">Thiol protease</keyword>
<dbReference type="AlphaFoldDB" id="A0A3B3RR62"/>
<keyword evidence="10" id="KW-1015">Disulfide bond</keyword>
<protein>
    <recommendedName>
        <fullName evidence="4">Cathepsin B</fullName>
        <ecNumber evidence="3">3.4.22.1</ecNumber>
    </recommendedName>
</protein>
<keyword evidence="9" id="KW-0865">Zymogen</keyword>
<dbReference type="PRINTS" id="PR00705">
    <property type="entry name" value="PAPAIN"/>
</dbReference>
<dbReference type="Gene3D" id="3.90.70.10">
    <property type="entry name" value="Cysteine proteinases"/>
    <property type="match status" value="1"/>
</dbReference>
<evidence type="ECO:0000256" key="3">
    <source>
        <dbReference type="ARBA" id="ARBA00012537"/>
    </source>
</evidence>
<dbReference type="InterPro" id="IPR012599">
    <property type="entry name" value="Propeptide_C1A"/>
</dbReference>
<evidence type="ECO:0000256" key="11">
    <source>
        <dbReference type="SAM" id="SignalP"/>
    </source>
</evidence>
<dbReference type="PANTHER" id="PTHR12411">
    <property type="entry name" value="CYSTEINE PROTEASE FAMILY C1-RELATED"/>
    <property type="match status" value="1"/>
</dbReference>
<dbReference type="GO" id="GO:0006508">
    <property type="term" value="P:proteolysis"/>
    <property type="evidence" value="ECO:0007669"/>
    <property type="project" value="UniProtKB-KW"/>
</dbReference>
<evidence type="ECO:0000256" key="9">
    <source>
        <dbReference type="ARBA" id="ARBA00023145"/>
    </source>
</evidence>
<comment type="catalytic activity">
    <reaction evidence="1">
        <text>Hydrolysis of proteins with broad specificity for peptide bonds. Preferentially cleaves -Arg-Arg-|-Xaa bonds in small molecule substrates (thus differing from cathepsin L). In addition to being an endopeptidase, shows peptidyl-dipeptidase activity, liberating C-terminal dipeptides.</text>
        <dbReference type="EC" id="3.4.22.1"/>
    </reaction>
</comment>
<evidence type="ECO:0000256" key="5">
    <source>
        <dbReference type="ARBA" id="ARBA00022670"/>
    </source>
</evidence>
<dbReference type="Ensembl" id="ENSPKIT00000000830.1">
    <property type="protein sequence ID" value="ENSPKIP00000020216.1"/>
    <property type="gene ID" value="ENSPKIG00000005062.1"/>
</dbReference>
<dbReference type="Proteomes" id="UP000261540">
    <property type="component" value="Unplaced"/>
</dbReference>
<keyword evidence="5" id="KW-0645">Protease</keyword>
<evidence type="ECO:0000256" key="6">
    <source>
        <dbReference type="ARBA" id="ARBA00022729"/>
    </source>
</evidence>
<keyword evidence="6 11" id="KW-0732">Signal</keyword>
<dbReference type="SMART" id="SM00645">
    <property type="entry name" value="Pept_C1"/>
    <property type="match status" value="1"/>
</dbReference>
<dbReference type="InterPro" id="IPR013128">
    <property type="entry name" value="Peptidase_C1A"/>
</dbReference>
<dbReference type="GO" id="GO:0004197">
    <property type="term" value="F:cysteine-type endopeptidase activity"/>
    <property type="evidence" value="ECO:0007669"/>
    <property type="project" value="UniProtKB-EC"/>
</dbReference>
<reference evidence="13" key="2">
    <citation type="submission" date="2025-09" db="UniProtKB">
        <authorList>
            <consortium name="Ensembl"/>
        </authorList>
    </citation>
    <scope>IDENTIFICATION</scope>
</reference>
<dbReference type="InterPro" id="IPR000169">
    <property type="entry name" value="Pept_cys_AS"/>
</dbReference>
<evidence type="ECO:0000313" key="13">
    <source>
        <dbReference type="Ensembl" id="ENSPKIP00000020216.1"/>
    </source>
</evidence>
<dbReference type="Pfam" id="PF08127">
    <property type="entry name" value="Propeptide_C1"/>
    <property type="match status" value="1"/>
</dbReference>
<dbReference type="GeneTree" id="ENSGT00940000158680"/>
<evidence type="ECO:0000259" key="12">
    <source>
        <dbReference type="SMART" id="SM00645"/>
    </source>
</evidence>
<feature type="chain" id="PRO_5018547420" description="Cathepsin B" evidence="11">
    <location>
        <begin position="19"/>
        <end position="330"/>
    </location>
</feature>
<evidence type="ECO:0000256" key="4">
    <source>
        <dbReference type="ARBA" id="ARBA00015559"/>
    </source>
</evidence>
<reference evidence="13" key="1">
    <citation type="submission" date="2025-08" db="UniProtKB">
        <authorList>
            <consortium name="Ensembl"/>
        </authorList>
    </citation>
    <scope>IDENTIFICATION</scope>
</reference>
<feature type="signal peptide" evidence="11">
    <location>
        <begin position="1"/>
        <end position="18"/>
    </location>
</feature>
<dbReference type="Pfam" id="PF00112">
    <property type="entry name" value="Peptidase_C1"/>
    <property type="match status" value="1"/>
</dbReference>
<keyword evidence="7" id="KW-0378">Hydrolase</keyword>
<evidence type="ECO:0000256" key="1">
    <source>
        <dbReference type="ARBA" id="ARBA00001754"/>
    </source>
</evidence>
<sequence length="330" mass="36718">MWTLCLLCLLSVQSVVWAEPHLLPLSEEMVNYINKANTTWKAGHNFQNVDYSYVKALCGTYMDGPTLPVLEEYAEDIKLPENFDAREQWPNCPTIKEIRDQGSCGSCWAFGAVEAISDRVCIHSNSNVSIEISAQDLLSCCHICGFGCHGGYPAAAWYYWRKRGLVTGGLYDSNIGCQPYTIPPCEHHVSGSRPQCKSLEHTPHCKSQCEAEYKNSYKADKHYGMSAYHVRSKAQAIMAEIYKNGPVEGAFTVFGDFLLYKTGVYQHVHGFPVGGHAIKILGWGTENGTSYWLCANSWNTDWGDNVSFSAILGKNHCGIESQIYAGIPKN</sequence>
<dbReference type="SUPFAM" id="SSF54001">
    <property type="entry name" value="Cysteine proteinases"/>
    <property type="match status" value="1"/>
</dbReference>
<dbReference type="InterPro" id="IPR025660">
    <property type="entry name" value="Pept_his_AS"/>
</dbReference>
<organism evidence="13 14">
    <name type="scientific">Paramormyrops kingsleyae</name>
    <dbReference type="NCBI Taxonomy" id="1676925"/>
    <lineage>
        <taxon>Eukaryota</taxon>
        <taxon>Metazoa</taxon>
        <taxon>Chordata</taxon>
        <taxon>Craniata</taxon>
        <taxon>Vertebrata</taxon>
        <taxon>Euteleostomi</taxon>
        <taxon>Actinopterygii</taxon>
        <taxon>Neopterygii</taxon>
        <taxon>Teleostei</taxon>
        <taxon>Osteoglossocephala</taxon>
        <taxon>Osteoglossomorpha</taxon>
        <taxon>Osteoglossiformes</taxon>
        <taxon>Mormyridae</taxon>
        <taxon>Paramormyrops</taxon>
    </lineage>
</organism>
<evidence type="ECO:0000256" key="10">
    <source>
        <dbReference type="ARBA" id="ARBA00023157"/>
    </source>
</evidence>
<dbReference type="EC" id="3.4.22.1" evidence="3"/>
<name>A0A3B3RR62_9TELE</name>
<dbReference type="InterPro" id="IPR038765">
    <property type="entry name" value="Papain-like_cys_pep_sf"/>
</dbReference>
<dbReference type="PROSITE" id="PS00639">
    <property type="entry name" value="THIOL_PROTEASE_HIS"/>
    <property type="match status" value="1"/>
</dbReference>
<feature type="domain" description="Peptidase C1A papain C-terminal" evidence="12">
    <location>
        <begin position="79"/>
        <end position="327"/>
    </location>
</feature>
<proteinExistence type="inferred from homology"/>
<dbReference type="PROSITE" id="PS00139">
    <property type="entry name" value="THIOL_PROTEASE_CYS"/>
    <property type="match status" value="1"/>
</dbReference>
<evidence type="ECO:0000313" key="14">
    <source>
        <dbReference type="Proteomes" id="UP000261540"/>
    </source>
</evidence>
<evidence type="ECO:0000256" key="8">
    <source>
        <dbReference type="ARBA" id="ARBA00022807"/>
    </source>
</evidence>
<comment type="similarity">
    <text evidence="2">Belongs to the peptidase C1 family.</text>
</comment>